<reference evidence="1" key="1">
    <citation type="submission" date="2023-12" db="EMBL/GenBank/DDBJ databases">
        <title>Genome assembly of Anisodus tanguticus.</title>
        <authorList>
            <person name="Wang Y.-J."/>
        </authorList>
    </citation>
    <scope>NUCLEOTIDE SEQUENCE</scope>
    <source>
        <strain evidence="1">KB-2021</strain>
        <tissue evidence="1">Leaf</tissue>
    </source>
</reference>
<evidence type="ECO:0000313" key="1">
    <source>
        <dbReference type="EMBL" id="KAK4357929.1"/>
    </source>
</evidence>
<dbReference type="EMBL" id="JAVYJV010000012">
    <property type="protein sequence ID" value="KAK4357929.1"/>
    <property type="molecule type" value="Genomic_DNA"/>
</dbReference>
<sequence>MAERITEYPVTIAVQLKTTVSSILPLKDPFWAPILTMDPNLNMVPPVIPAPVRLGFWMQWHHIHIGEIIRSTKDRVGFGWTYIQPTSRPTT</sequence>
<comment type="caution">
    <text evidence="1">The sequence shown here is derived from an EMBL/GenBank/DDBJ whole genome shotgun (WGS) entry which is preliminary data.</text>
</comment>
<proteinExistence type="predicted"/>
<dbReference type="AlphaFoldDB" id="A0AAE1RSS7"/>
<evidence type="ECO:0000313" key="2">
    <source>
        <dbReference type="Proteomes" id="UP001291623"/>
    </source>
</evidence>
<protein>
    <submittedName>
        <fullName evidence="1">Uncharacterized protein</fullName>
    </submittedName>
</protein>
<gene>
    <name evidence="1" type="ORF">RND71_023539</name>
</gene>
<accession>A0AAE1RSS7</accession>
<keyword evidence="2" id="KW-1185">Reference proteome</keyword>
<name>A0AAE1RSS7_9SOLA</name>
<organism evidence="1 2">
    <name type="scientific">Anisodus tanguticus</name>
    <dbReference type="NCBI Taxonomy" id="243964"/>
    <lineage>
        <taxon>Eukaryota</taxon>
        <taxon>Viridiplantae</taxon>
        <taxon>Streptophyta</taxon>
        <taxon>Embryophyta</taxon>
        <taxon>Tracheophyta</taxon>
        <taxon>Spermatophyta</taxon>
        <taxon>Magnoliopsida</taxon>
        <taxon>eudicotyledons</taxon>
        <taxon>Gunneridae</taxon>
        <taxon>Pentapetalae</taxon>
        <taxon>asterids</taxon>
        <taxon>lamiids</taxon>
        <taxon>Solanales</taxon>
        <taxon>Solanaceae</taxon>
        <taxon>Solanoideae</taxon>
        <taxon>Hyoscyameae</taxon>
        <taxon>Anisodus</taxon>
    </lineage>
</organism>
<dbReference type="Proteomes" id="UP001291623">
    <property type="component" value="Unassembled WGS sequence"/>
</dbReference>